<proteinExistence type="predicted"/>
<feature type="transmembrane region" description="Helical" evidence="1">
    <location>
        <begin position="39"/>
        <end position="57"/>
    </location>
</feature>
<dbReference type="AlphaFoldDB" id="A0A1Y1RUQ0"/>
<accession>A0A1Y1RUQ0</accession>
<reference evidence="2 3" key="1">
    <citation type="submission" date="2017-03" db="EMBL/GenBank/DDBJ databases">
        <title>Draft Genome sequence of Marispirochaeta sp. strain JC444.</title>
        <authorList>
            <person name="Shivani Y."/>
            <person name="Subhash Y."/>
            <person name="Sasikala C."/>
            <person name="Ramana C."/>
        </authorList>
    </citation>
    <scope>NUCLEOTIDE SEQUENCE [LARGE SCALE GENOMIC DNA]</scope>
    <source>
        <strain evidence="2 3">JC444</strain>
    </source>
</reference>
<keyword evidence="1" id="KW-1133">Transmembrane helix</keyword>
<dbReference type="InterPro" id="IPR008407">
    <property type="entry name" value="Brnchd-chn_aa_trnsp_AzlD"/>
</dbReference>
<feature type="transmembrane region" description="Helical" evidence="1">
    <location>
        <begin position="88"/>
        <end position="107"/>
    </location>
</feature>
<feature type="transmembrane region" description="Helical" evidence="1">
    <location>
        <begin position="63"/>
        <end position="81"/>
    </location>
</feature>
<gene>
    <name evidence="2" type="ORF">B4O97_15655</name>
</gene>
<dbReference type="OrthoDB" id="8942869at2"/>
<organism evidence="2 3">
    <name type="scientific">Marispirochaeta aestuarii</name>
    <dbReference type="NCBI Taxonomy" id="1963862"/>
    <lineage>
        <taxon>Bacteria</taxon>
        <taxon>Pseudomonadati</taxon>
        <taxon>Spirochaetota</taxon>
        <taxon>Spirochaetia</taxon>
        <taxon>Spirochaetales</taxon>
        <taxon>Spirochaetaceae</taxon>
        <taxon>Marispirochaeta</taxon>
    </lineage>
</organism>
<name>A0A1Y1RUQ0_9SPIO</name>
<comment type="caution">
    <text evidence="2">The sequence shown here is derived from an EMBL/GenBank/DDBJ whole genome shotgun (WGS) entry which is preliminary data.</text>
</comment>
<dbReference type="Proteomes" id="UP000192343">
    <property type="component" value="Unassembled WGS sequence"/>
</dbReference>
<evidence type="ECO:0000256" key="1">
    <source>
        <dbReference type="SAM" id="Phobius"/>
    </source>
</evidence>
<protein>
    <recommendedName>
        <fullName evidence="4">Branched-chain amino acid transport</fullName>
    </recommendedName>
</protein>
<dbReference type="RefSeq" id="WP_083052258.1">
    <property type="nucleotide sequence ID" value="NZ_CAXXQO010000003.1"/>
</dbReference>
<evidence type="ECO:0000313" key="2">
    <source>
        <dbReference type="EMBL" id="ORC32729.1"/>
    </source>
</evidence>
<evidence type="ECO:0000313" key="3">
    <source>
        <dbReference type="Proteomes" id="UP000192343"/>
    </source>
</evidence>
<keyword evidence="3" id="KW-1185">Reference proteome</keyword>
<dbReference type="STRING" id="1963862.B4O97_15655"/>
<keyword evidence="1" id="KW-0812">Transmembrane</keyword>
<dbReference type="EMBL" id="MWQY01000020">
    <property type="protein sequence ID" value="ORC32729.1"/>
    <property type="molecule type" value="Genomic_DNA"/>
</dbReference>
<sequence length="109" mass="11798">MNGTELSIILGMTLVTFGIRGLVLLFSGRIEISGPWERALVFVPPAVLSAIIAPSVLMPRGSLELSFGNFYLISGCAALMAGIIFRRYALWAAIVTGLAVFGIYRFFLL</sequence>
<dbReference type="Pfam" id="PF05437">
    <property type="entry name" value="AzlD"/>
    <property type="match status" value="1"/>
</dbReference>
<evidence type="ECO:0008006" key="4">
    <source>
        <dbReference type="Google" id="ProtNLM"/>
    </source>
</evidence>
<keyword evidence="1" id="KW-0472">Membrane</keyword>
<feature type="transmembrane region" description="Helical" evidence="1">
    <location>
        <begin position="6"/>
        <end position="27"/>
    </location>
</feature>